<dbReference type="Proteomes" id="UP000015350">
    <property type="component" value="Unassembled WGS sequence"/>
</dbReference>
<reference evidence="1 2" key="1">
    <citation type="submission" date="2013-04" db="EMBL/GenBank/DDBJ databases">
        <authorList>
            <person name="Kuznetsov B."/>
            <person name="Ivanovsky R."/>
        </authorList>
    </citation>
    <scope>NUCLEOTIDE SEQUENCE [LARGE SCALE GENOMIC DNA]</scope>
    <source>
        <strain evidence="1 2">MGU-K5</strain>
    </source>
</reference>
<name>S9S891_MAGFU</name>
<sequence length="109" mass="11153">MTLVATSWSSLACQAGGNARYGKAFDGDVEGGGVSGATIGQACTGADAGGVWVTGAVWAQAAAATSIATPPEAKKTPHERYDDPGMAHLSYGDSRILRFKIVSRSSLYT</sequence>
<dbReference type="AlphaFoldDB" id="S9S891"/>
<accession>S9S891</accession>
<comment type="caution">
    <text evidence="1">The sequence shown here is derived from an EMBL/GenBank/DDBJ whole genome shotgun (WGS) entry which is preliminary data.</text>
</comment>
<dbReference type="EMBL" id="AQPH01000063">
    <property type="protein sequence ID" value="EPY00884.1"/>
    <property type="molecule type" value="Genomic_DNA"/>
</dbReference>
<gene>
    <name evidence="1" type="ORF">K678_13760</name>
</gene>
<proteinExistence type="predicted"/>
<protein>
    <submittedName>
        <fullName evidence="1">Uncharacterized protein</fullName>
    </submittedName>
</protein>
<evidence type="ECO:0000313" key="1">
    <source>
        <dbReference type="EMBL" id="EPY00884.1"/>
    </source>
</evidence>
<evidence type="ECO:0000313" key="2">
    <source>
        <dbReference type="Proteomes" id="UP000015350"/>
    </source>
</evidence>
<organism evidence="1 2">
    <name type="scientific">Magnetospirillum fulvum MGU-K5</name>
    <dbReference type="NCBI Taxonomy" id="1316936"/>
    <lineage>
        <taxon>Bacteria</taxon>
        <taxon>Pseudomonadati</taxon>
        <taxon>Pseudomonadota</taxon>
        <taxon>Alphaproteobacteria</taxon>
        <taxon>Rhodospirillales</taxon>
        <taxon>Rhodospirillaceae</taxon>
        <taxon>Magnetospirillum</taxon>
    </lineage>
</organism>
<dbReference type="STRING" id="1316936.K678_13760"/>